<dbReference type="InterPro" id="IPR036388">
    <property type="entry name" value="WH-like_DNA-bd_sf"/>
</dbReference>
<dbReference type="Pfam" id="PF01037">
    <property type="entry name" value="AsnC_trans_reg"/>
    <property type="match status" value="1"/>
</dbReference>
<keyword evidence="2" id="KW-0238">DNA-binding</keyword>
<dbReference type="PRINTS" id="PR00033">
    <property type="entry name" value="HTHASNC"/>
</dbReference>
<keyword evidence="1" id="KW-0805">Transcription regulation</keyword>
<dbReference type="SUPFAM" id="SSF46785">
    <property type="entry name" value="Winged helix' DNA-binding domain"/>
    <property type="match status" value="1"/>
</dbReference>
<evidence type="ECO:0000256" key="1">
    <source>
        <dbReference type="ARBA" id="ARBA00023015"/>
    </source>
</evidence>
<protein>
    <submittedName>
        <fullName evidence="5">Lrp/AsnC family transcriptional regulator</fullName>
    </submittedName>
</protein>
<accession>A0A931IXP4</accession>
<dbReference type="EMBL" id="JAEDAK010000001">
    <property type="protein sequence ID" value="MBH9575631.1"/>
    <property type="molecule type" value="Genomic_DNA"/>
</dbReference>
<gene>
    <name evidence="5" type="ORF">I7X39_01810</name>
</gene>
<organism evidence="5 6">
    <name type="scientific">Inhella proteolytica</name>
    <dbReference type="NCBI Taxonomy" id="2795029"/>
    <lineage>
        <taxon>Bacteria</taxon>
        <taxon>Pseudomonadati</taxon>
        <taxon>Pseudomonadota</taxon>
        <taxon>Betaproteobacteria</taxon>
        <taxon>Burkholderiales</taxon>
        <taxon>Sphaerotilaceae</taxon>
        <taxon>Inhella</taxon>
    </lineage>
</organism>
<dbReference type="InterPro" id="IPR019887">
    <property type="entry name" value="Tscrpt_reg_AsnC/Lrp_C"/>
</dbReference>
<dbReference type="SUPFAM" id="SSF54909">
    <property type="entry name" value="Dimeric alpha+beta barrel"/>
    <property type="match status" value="1"/>
</dbReference>
<dbReference type="InterPro" id="IPR036390">
    <property type="entry name" value="WH_DNA-bd_sf"/>
</dbReference>
<dbReference type="PANTHER" id="PTHR30154:SF34">
    <property type="entry name" value="TRANSCRIPTIONAL REGULATOR AZLB"/>
    <property type="match status" value="1"/>
</dbReference>
<evidence type="ECO:0000259" key="4">
    <source>
        <dbReference type="PROSITE" id="PS50956"/>
    </source>
</evidence>
<dbReference type="Pfam" id="PF13412">
    <property type="entry name" value="HTH_24"/>
    <property type="match status" value="1"/>
</dbReference>
<proteinExistence type="predicted"/>
<evidence type="ECO:0000313" key="5">
    <source>
        <dbReference type="EMBL" id="MBH9575631.1"/>
    </source>
</evidence>
<sequence length="156" mass="17240">MESAKLDAIDCKILEVLQRDGRISNVDLAAEVQLSAPQCFRRVRALEERGVVRGYRALVQPAALDLGVTAFVSVNIAAEAFERVRDIEGLLRDQPEVLEIHTVSGDCDYLLKVVARDLRSLSQLLTDRLMQIKGVADVRSMVCLEEVKAPAALPVR</sequence>
<dbReference type="GO" id="GO:0005829">
    <property type="term" value="C:cytosol"/>
    <property type="evidence" value="ECO:0007669"/>
    <property type="project" value="TreeGrafter"/>
</dbReference>
<dbReference type="InterPro" id="IPR000485">
    <property type="entry name" value="AsnC-type_HTH_dom"/>
</dbReference>
<dbReference type="Gene3D" id="1.10.10.10">
    <property type="entry name" value="Winged helix-like DNA-binding domain superfamily/Winged helix DNA-binding domain"/>
    <property type="match status" value="1"/>
</dbReference>
<keyword evidence="6" id="KW-1185">Reference proteome</keyword>
<dbReference type="GO" id="GO:0043200">
    <property type="term" value="P:response to amino acid"/>
    <property type="evidence" value="ECO:0007669"/>
    <property type="project" value="TreeGrafter"/>
</dbReference>
<feature type="domain" description="HTH asnC-type" evidence="4">
    <location>
        <begin position="6"/>
        <end position="69"/>
    </location>
</feature>
<dbReference type="PROSITE" id="PS50956">
    <property type="entry name" value="HTH_ASNC_2"/>
    <property type="match status" value="1"/>
</dbReference>
<dbReference type="Gene3D" id="3.30.70.920">
    <property type="match status" value="1"/>
</dbReference>
<dbReference type="AlphaFoldDB" id="A0A931IXP4"/>
<dbReference type="Proteomes" id="UP000613266">
    <property type="component" value="Unassembled WGS sequence"/>
</dbReference>
<dbReference type="PANTHER" id="PTHR30154">
    <property type="entry name" value="LEUCINE-RESPONSIVE REGULATORY PROTEIN"/>
    <property type="match status" value="1"/>
</dbReference>
<evidence type="ECO:0000256" key="3">
    <source>
        <dbReference type="ARBA" id="ARBA00023163"/>
    </source>
</evidence>
<name>A0A931IXP4_9BURK</name>
<reference evidence="5" key="1">
    <citation type="submission" date="2020-12" db="EMBL/GenBank/DDBJ databases">
        <title>The genome sequence of Inhella sp. 1Y17.</title>
        <authorList>
            <person name="Liu Y."/>
        </authorList>
    </citation>
    <scope>NUCLEOTIDE SEQUENCE</scope>
    <source>
        <strain evidence="5">1Y17</strain>
    </source>
</reference>
<dbReference type="RefSeq" id="WP_198109236.1">
    <property type="nucleotide sequence ID" value="NZ_JAEDAK010000001.1"/>
</dbReference>
<dbReference type="InterPro" id="IPR019888">
    <property type="entry name" value="Tscrpt_reg_AsnC-like"/>
</dbReference>
<dbReference type="SMART" id="SM00344">
    <property type="entry name" value="HTH_ASNC"/>
    <property type="match status" value="1"/>
</dbReference>
<dbReference type="GO" id="GO:0043565">
    <property type="term" value="F:sequence-specific DNA binding"/>
    <property type="evidence" value="ECO:0007669"/>
    <property type="project" value="InterPro"/>
</dbReference>
<dbReference type="InterPro" id="IPR011008">
    <property type="entry name" value="Dimeric_a/b-barrel"/>
</dbReference>
<keyword evidence="3" id="KW-0804">Transcription</keyword>
<comment type="caution">
    <text evidence="5">The sequence shown here is derived from an EMBL/GenBank/DDBJ whole genome shotgun (WGS) entry which is preliminary data.</text>
</comment>
<evidence type="ECO:0000313" key="6">
    <source>
        <dbReference type="Proteomes" id="UP000613266"/>
    </source>
</evidence>
<evidence type="ECO:0000256" key="2">
    <source>
        <dbReference type="ARBA" id="ARBA00023125"/>
    </source>
</evidence>